<keyword evidence="3" id="KW-0548">Nucleotidyltransferase</keyword>
<dbReference type="PANTHER" id="PTHR34388:SF1">
    <property type="entry name" value="DNA POLYMERASE III SUBUNIT DELTA"/>
    <property type="match status" value="1"/>
</dbReference>
<dbReference type="GO" id="GO:0003677">
    <property type="term" value="F:DNA binding"/>
    <property type="evidence" value="ECO:0007669"/>
    <property type="project" value="InterPro"/>
</dbReference>
<dbReference type="Gene3D" id="1.20.272.10">
    <property type="match status" value="1"/>
</dbReference>
<dbReference type="EC" id="2.7.7.7" evidence="1"/>
<organism evidence="10">
    <name type="scientific">freshwater metagenome</name>
    <dbReference type="NCBI Taxonomy" id="449393"/>
    <lineage>
        <taxon>unclassified sequences</taxon>
        <taxon>metagenomes</taxon>
        <taxon>ecological metagenomes</taxon>
    </lineage>
</organism>
<accession>A0A6J6JZM3</accession>
<evidence type="ECO:0000259" key="8">
    <source>
        <dbReference type="Pfam" id="PF21694"/>
    </source>
</evidence>
<dbReference type="EMBL" id="CAEZVY010000054">
    <property type="protein sequence ID" value="CAB4641513.1"/>
    <property type="molecule type" value="Genomic_DNA"/>
</dbReference>
<evidence type="ECO:0000256" key="3">
    <source>
        <dbReference type="ARBA" id="ARBA00022695"/>
    </source>
</evidence>
<dbReference type="AlphaFoldDB" id="A0A6J6JZM3"/>
<evidence type="ECO:0000313" key="9">
    <source>
        <dbReference type="EMBL" id="CAB4566786.1"/>
    </source>
</evidence>
<dbReference type="GO" id="GO:0009360">
    <property type="term" value="C:DNA polymerase III complex"/>
    <property type="evidence" value="ECO:0007669"/>
    <property type="project" value="TreeGrafter"/>
</dbReference>
<protein>
    <recommendedName>
        <fullName evidence="1">DNA-directed DNA polymerase</fullName>
        <ecNumber evidence="1">2.7.7.7</ecNumber>
    </recommendedName>
</protein>
<dbReference type="SUPFAM" id="SSF48019">
    <property type="entry name" value="post-AAA+ oligomerization domain-like"/>
    <property type="match status" value="1"/>
</dbReference>
<dbReference type="GO" id="GO:0006261">
    <property type="term" value="P:DNA-templated DNA replication"/>
    <property type="evidence" value="ECO:0007669"/>
    <property type="project" value="TreeGrafter"/>
</dbReference>
<dbReference type="Pfam" id="PF21694">
    <property type="entry name" value="DNA_pol3_delta_C"/>
    <property type="match status" value="1"/>
</dbReference>
<dbReference type="InterPro" id="IPR005790">
    <property type="entry name" value="DNA_polIII_delta"/>
</dbReference>
<keyword evidence="2" id="KW-0808">Transferase</keyword>
<feature type="domain" description="DNA polymerase III delta subunit-like C-terminal" evidence="8">
    <location>
        <begin position="209"/>
        <end position="321"/>
    </location>
</feature>
<evidence type="ECO:0000256" key="2">
    <source>
        <dbReference type="ARBA" id="ARBA00022679"/>
    </source>
</evidence>
<keyword evidence="4" id="KW-0235">DNA replication</keyword>
<evidence type="ECO:0000256" key="6">
    <source>
        <dbReference type="ARBA" id="ARBA00034754"/>
    </source>
</evidence>
<evidence type="ECO:0000256" key="7">
    <source>
        <dbReference type="ARBA" id="ARBA00049244"/>
    </source>
</evidence>
<dbReference type="GO" id="GO:0003887">
    <property type="term" value="F:DNA-directed DNA polymerase activity"/>
    <property type="evidence" value="ECO:0007669"/>
    <property type="project" value="UniProtKB-KW"/>
</dbReference>
<name>A0A6J6JZM3_9ZZZZ</name>
<dbReference type="PANTHER" id="PTHR34388">
    <property type="entry name" value="DNA POLYMERASE III SUBUNIT DELTA"/>
    <property type="match status" value="1"/>
</dbReference>
<evidence type="ECO:0000256" key="5">
    <source>
        <dbReference type="ARBA" id="ARBA00022932"/>
    </source>
</evidence>
<keyword evidence="5" id="KW-0239">DNA-directed DNA polymerase</keyword>
<dbReference type="EMBL" id="CAEZTM010000014">
    <property type="protein sequence ID" value="CAB4566786.1"/>
    <property type="molecule type" value="Genomic_DNA"/>
</dbReference>
<comment type="catalytic activity">
    <reaction evidence="7">
        <text>DNA(n) + a 2'-deoxyribonucleoside 5'-triphosphate = DNA(n+1) + diphosphate</text>
        <dbReference type="Rhea" id="RHEA:22508"/>
        <dbReference type="Rhea" id="RHEA-COMP:17339"/>
        <dbReference type="Rhea" id="RHEA-COMP:17340"/>
        <dbReference type="ChEBI" id="CHEBI:33019"/>
        <dbReference type="ChEBI" id="CHEBI:61560"/>
        <dbReference type="ChEBI" id="CHEBI:173112"/>
        <dbReference type="EC" id="2.7.7.7"/>
    </reaction>
</comment>
<dbReference type="InterPro" id="IPR008921">
    <property type="entry name" value="DNA_pol3_clamp-load_cplx_C"/>
</dbReference>
<gene>
    <name evidence="9" type="ORF">UFOPK1684_00467</name>
    <name evidence="10" type="ORF">UFOPK2158_00634</name>
</gene>
<sequence>MASTAPVVPWHGIREAALILLSGNESFLADRALQILQDRMRSVDPQLEIIDLDASTYGEGELLYAASPSLFGEPRLIRITGVEGCTDAFLVDALAYIESPQPQVVVVFRHGGGNRGKKLLDTLRGAGQSAVIVECKDIKKDDERLAFISAEFQAAGATIEPQAKRSLADAFATDLAELAAACSQLISDADGHAVSQALVEKYYGGRVEATTFQIADHAIGGRGAEALILLRHALHSGAEPVLVVAAFAMKLRQMAHVGGASGAVDHVASTLGLPPWQVRNARTSLQGWDEAGLGRSIVAVADTDAAVKGAGRDPHYALEKMVRIVSLRGKEPSVR</sequence>
<evidence type="ECO:0000256" key="1">
    <source>
        <dbReference type="ARBA" id="ARBA00012417"/>
    </source>
</evidence>
<proteinExistence type="inferred from homology"/>
<reference evidence="10" key="1">
    <citation type="submission" date="2020-05" db="EMBL/GenBank/DDBJ databases">
        <authorList>
            <person name="Chiriac C."/>
            <person name="Salcher M."/>
            <person name="Ghai R."/>
            <person name="Kavagutti S V."/>
        </authorList>
    </citation>
    <scope>NUCLEOTIDE SEQUENCE</scope>
</reference>
<evidence type="ECO:0000256" key="4">
    <source>
        <dbReference type="ARBA" id="ARBA00022705"/>
    </source>
</evidence>
<comment type="similarity">
    <text evidence="6">Belongs to the DNA polymerase HolA subunit family.</text>
</comment>
<dbReference type="NCBIfam" id="TIGR01128">
    <property type="entry name" value="holA"/>
    <property type="match status" value="1"/>
</dbReference>
<dbReference type="InterPro" id="IPR027417">
    <property type="entry name" value="P-loop_NTPase"/>
</dbReference>
<dbReference type="Gene3D" id="3.40.50.300">
    <property type="entry name" value="P-loop containing nucleotide triphosphate hydrolases"/>
    <property type="match status" value="1"/>
</dbReference>
<dbReference type="InterPro" id="IPR048466">
    <property type="entry name" value="DNA_pol3_delta-like_C"/>
</dbReference>
<evidence type="ECO:0000313" key="10">
    <source>
        <dbReference type="EMBL" id="CAB4641513.1"/>
    </source>
</evidence>